<dbReference type="Gene3D" id="3.40.630.30">
    <property type="match status" value="1"/>
</dbReference>
<evidence type="ECO:0000259" key="1">
    <source>
        <dbReference type="PROSITE" id="PS51186"/>
    </source>
</evidence>
<dbReference type="Proteomes" id="UP000515153">
    <property type="component" value="Chromosome VI"/>
</dbReference>
<dbReference type="AlphaFoldDB" id="A0A6P8APK6"/>
<protein>
    <recommendedName>
        <fullName evidence="1">N-acetyltransferase domain-containing protein</fullName>
    </recommendedName>
</protein>
<keyword evidence="2" id="KW-1185">Reference proteome</keyword>
<dbReference type="InterPro" id="IPR052523">
    <property type="entry name" value="Trichothecene_AcTrans"/>
</dbReference>
<dbReference type="GeneID" id="41966010"/>
<dbReference type="KEGG" id="pgri:PgNI_11131"/>
<reference evidence="3" key="3">
    <citation type="submission" date="2025-08" db="UniProtKB">
        <authorList>
            <consortium name="RefSeq"/>
        </authorList>
    </citation>
    <scope>IDENTIFICATION</scope>
    <source>
        <strain evidence="3">NI907</strain>
    </source>
</reference>
<dbReference type="PROSITE" id="PS51186">
    <property type="entry name" value="GNAT"/>
    <property type="match status" value="1"/>
</dbReference>
<sequence>MPINYRPATEADVTAIARVGSAAFDPETDPMMRRIFPLHLQQPGVDAQMKWRAWRKTCRLQDDPNSVIIVAVDEELNEVVGYAWWVAPPKPDREPFIAPKEPKFAGVDPEAREEARFAIESATKSIFGKSLDYYELSILAVHPQHGRKGIGKDLVQWGLDIARSEKKDVYLIATPMGKPLYERLGFMHIGDVPFLGIKFTSMIVMNNPHTKLEDGRVVHLNETEATV</sequence>
<dbReference type="PANTHER" id="PTHR42791">
    <property type="entry name" value="GNAT FAMILY ACETYLTRANSFERASE"/>
    <property type="match status" value="1"/>
</dbReference>
<dbReference type="Pfam" id="PF00583">
    <property type="entry name" value="Acetyltransf_1"/>
    <property type="match status" value="1"/>
</dbReference>
<gene>
    <name evidence="3" type="ORF">PgNI_11131</name>
</gene>
<dbReference type="GO" id="GO:0016747">
    <property type="term" value="F:acyltransferase activity, transferring groups other than amino-acyl groups"/>
    <property type="evidence" value="ECO:0007669"/>
    <property type="project" value="InterPro"/>
</dbReference>
<dbReference type="OrthoDB" id="10017208at2759"/>
<dbReference type="SUPFAM" id="SSF55729">
    <property type="entry name" value="Acyl-CoA N-acyltransferases (Nat)"/>
    <property type="match status" value="1"/>
</dbReference>
<dbReference type="InterPro" id="IPR016181">
    <property type="entry name" value="Acyl_CoA_acyltransferase"/>
</dbReference>
<dbReference type="CDD" id="cd04301">
    <property type="entry name" value="NAT_SF"/>
    <property type="match status" value="1"/>
</dbReference>
<reference evidence="3" key="2">
    <citation type="submission" date="2019-10" db="EMBL/GenBank/DDBJ databases">
        <authorList>
            <consortium name="NCBI Genome Project"/>
        </authorList>
    </citation>
    <scope>NUCLEOTIDE SEQUENCE</scope>
    <source>
        <strain evidence="3">NI907</strain>
    </source>
</reference>
<evidence type="ECO:0000313" key="2">
    <source>
        <dbReference type="Proteomes" id="UP000515153"/>
    </source>
</evidence>
<dbReference type="PANTHER" id="PTHR42791:SF2">
    <property type="entry name" value="N-ACETYLTRANSFERASE DOMAIN-CONTAINING PROTEIN"/>
    <property type="match status" value="1"/>
</dbReference>
<dbReference type="RefSeq" id="XP_030976825.1">
    <property type="nucleotide sequence ID" value="XM_031131105.1"/>
</dbReference>
<accession>A0A6P8APK6</accession>
<evidence type="ECO:0000313" key="3">
    <source>
        <dbReference type="RefSeq" id="XP_030976825.1"/>
    </source>
</evidence>
<organism evidence="2 3">
    <name type="scientific">Pyricularia grisea</name>
    <name type="common">Crabgrass-specific blast fungus</name>
    <name type="synonym">Magnaporthe grisea</name>
    <dbReference type="NCBI Taxonomy" id="148305"/>
    <lineage>
        <taxon>Eukaryota</taxon>
        <taxon>Fungi</taxon>
        <taxon>Dikarya</taxon>
        <taxon>Ascomycota</taxon>
        <taxon>Pezizomycotina</taxon>
        <taxon>Sordariomycetes</taxon>
        <taxon>Sordariomycetidae</taxon>
        <taxon>Magnaporthales</taxon>
        <taxon>Pyriculariaceae</taxon>
        <taxon>Pyricularia</taxon>
    </lineage>
</organism>
<dbReference type="InterPro" id="IPR000182">
    <property type="entry name" value="GNAT_dom"/>
</dbReference>
<name>A0A6P8APK6_PYRGI</name>
<feature type="domain" description="N-acetyltransferase" evidence="1">
    <location>
        <begin position="3"/>
        <end position="210"/>
    </location>
</feature>
<reference evidence="2 3" key="1">
    <citation type="journal article" date="2019" name="Mol. Biol. Evol.">
        <title>Blast fungal genomes show frequent chromosomal changes, gene gains and losses, and effector gene turnover.</title>
        <authorList>
            <person name="Gomez Luciano L.B."/>
            <person name="Jason Tsai I."/>
            <person name="Chuma I."/>
            <person name="Tosa Y."/>
            <person name="Chen Y.H."/>
            <person name="Li J.Y."/>
            <person name="Li M.Y."/>
            <person name="Jade Lu M.Y."/>
            <person name="Nakayashiki H."/>
            <person name="Li W.H."/>
        </authorList>
    </citation>
    <scope>NUCLEOTIDE SEQUENCE [LARGE SCALE GENOMIC DNA]</scope>
    <source>
        <strain evidence="2 3">NI907</strain>
    </source>
</reference>
<proteinExistence type="predicted"/>